<evidence type="ECO:0000256" key="2">
    <source>
        <dbReference type="ARBA" id="ARBA00023235"/>
    </source>
</evidence>
<dbReference type="RefSeq" id="WP_141428175.1">
    <property type="nucleotide sequence ID" value="NZ_AP019736.1"/>
</dbReference>
<gene>
    <name evidence="6" type="primary">rhaM</name>
    <name evidence="6" type="ORF">A5CPEGH6_09830</name>
</gene>
<dbReference type="PANTHER" id="PTHR34389:SF2">
    <property type="entry name" value="L-RHAMNOSE MUTAROTASE"/>
    <property type="match status" value="1"/>
</dbReference>
<keyword evidence="3" id="KW-0119">Carbohydrate metabolism</keyword>
<name>A0A4Y1WZZ1_9BACT</name>
<evidence type="ECO:0000313" key="6">
    <source>
        <dbReference type="EMBL" id="BBL06345.1"/>
    </source>
</evidence>
<dbReference type="InterPro" id="IPR013448">
    <property type="entry name" value="L-rhamnose_mutarotase"/>
</dbReference>
<dbReference type="KEGG" id="ada:A5CPEGH6_09830"/>
<accession>A0A4Y1WZZ1</accession>
<dbReference type="AlphaFoldDB" id="A0A4Y1WZZ1"/>
<evidence type="ECO:0000256" key="3">
    <source>
        <dbReference type="ARBA" id="ARBA00023277"/>
    </source>
</evidence>
<protein>
    <recommendedName>
        <fullName evidence="5">L-rhamnose mutarotase</fullName>
        <ecNumber evidence="5">5.1.3.32</ecNumber>
    </recommendedName>
</protein>
<evidence type="ECO:0000256" key="5">
    <source>
        <dbReference type="NCBIfam" id="TIGR02625"/>
    </source>
</evidence>
<dbReference type="InterPro" id="IPR011008">
    <property type="entry name" value="Dimeric_a/b-barrel"/>
</dbReference>
<keyword evidence="7" id="KW-1185">Reference proteome</keyword>
<dbReference type="Gene3D" id="3.30.70.100">
    <property type="match status" value="1"/>
</dbReference>
<keyword evidence="2" id="KW-0413">Isomerase</keyword>
<dbReference type="Proteomes" id="UP000319374">
    <property type="component" value="Chromosome"/>
</dbReference>
<sequence length="104" mass="12327">MKSKAFKMYLKPGMEEEYRRRHAEIWPELVHQLREEGVYDYSIFLDRATDTLFAVQKTRGGTGSQEMTDNALVRRWWDYMADVIVVEADNAPVSEELPELFYME</sequence>
<evidence type="ECO:0000256" key="1">
    <source>
        <dbReference type="ARBA" id="ARBA00022490"/>
    </source>
</evidence>
<dbReference type="InterPro" id="IPR008000">
    <property type="entry name" value="Rham/fucose_mutarotase"/>
</dbReference>
<dbReference type="PANTHER" id="PTHR34389">
    <property type="entry name" value="L-RHAMNOSE MUTAROTASE"/>
    <property type="match status" value="1"/>
</dbReference>
<keyword evidence="1" id="KW-0963">Cytoplasm</keyword>
<proteinExistence type="predicted"/>
<dbReference type="NCBIfam" id="TIGR02625">
    <property type="entry name" value="YiiL_rotase"/>
    <property type="match status" value="1"/>
</dbReference>
<evidence type="ECO:0000313" key="7">
    <source>
        <dbReference type="Proteomes" id="UP000319374"/>
    </source>
</evidence>
<dbReference type="GeneID" id="98672963"/>
<dbReference type="EC" id="5.1.3.32" evidence="5"/>
<dbReference type="Pfam" id="PF05336">
    <property type="entry name" value="rhaM"/>
    <property type="match status" value="1"/>
</dbReference>
<dbReference type="OrthoDB" id="9799608at2"/>
<dbReference type="SUPFAM" id="SSF54909">
    <property type="entry name" value="Dimeric alpha+beta barrel"/>
    <property type="match status" value="1"/>
</dbReference>
<organism evidence="6 7">
    <name type="scientific">Alistipes dispar</name>
    <dbReference type="NCBI Taxonomy" id="2585119"/>
    <lineage>
        <taxon>Bacteria</taxon>
        <taxon>Pseudomonadati</taxon>
        <taxon>Bacteroidota</taxon>
        <taxon>Bacteroidia</taxon>
        <taxon>Bacteroidales</taxon>
        <taxon>Rikenellaceae</taxon>
        <taxon>Alistipes</taxon>
    </lineage>
</organism>
<dbReference type="GO" id="GO:0019301">
    <property type="term" value="P:rhamnose catabolic process"/>
    <property type="evidence" value="ECO:0007669"/>
    <property type="project" value="UniProtKB-UniRule"/>
</dbReference>
<keyword evidence="4" id="KW-0684">Rhamnose metabolism</keyword>
<evidence type="ECO:0000256" key="4">
    <source>
        <dbReference type="ARBA" id="ARBA00023308"/>
    </source>
</evidence>
<dbReference type="GO" id="GO:0062192">
    <property type="term" value="F:L-rhamnose mutarotase activity"/>
    <property type="evidence" value="ECO:0007669"/>
    <property type="project" value="UniProtKB-UniRule"/>
</dbReference>
<dbReference type="GO" id="GO:0005737">
    <property type="term" value="C:cytoplasm"/>
    <property type="evidence" value="ECO:0007669"/>
    <property type="project" value="InterPro"/>
</dbReference>
<reference evidence="7" key="1">
    <citation type="submission" date="2019-06" db="EMBL/GenBank/DDBJ databases">
        <title>Alistipes onderdonkii subsp. vulgaris subsp. nov., Alistipes dispar sp. nov. and Alistipes communis sp. nov., isolated from human faeces, and creation of Alistipes onderdonkii subsp. onderdonkii subsp. nov.</title>
        <authorList>
            <person name="Sakamoto M."/>
            <person name="Ikeyama N."/>
            <person name="Ogata Y."/>
            <person name="Suda W."/>
            <person name="Iino T."/>
            <person name="Hattori M."/>
            <person name="Ohkuma M."/>
        </authorList>
    </citation>
    <scope>NUCLEOTIDE SEQUENCE [LARGE SCALE GENOMIC DNA]</scope>
    <source>
        <strain evidence="7">5CPEGH6</strain>
    </source>
</reference>
<dbReference type="EMBL" id="AP019736">
    <property type="protein sequence ID" value="BBL06345.1"/>
    <property type="molecule type" value="Genomic_DNA"/>
</dbReference>